<dbReference type="EMBL" id="JAEAOA010001971">
    <property type="protein sequence ID" value="KAK3596195.1"/>
    <property type="molecule type" value="Genomic_DNA"/>
</dbReference>
<reference evidence="1" key="1">
    <citation type="journal article" date="2021" name="Genome Biol. Evol.">
        <title>A High-Quality Reference Genome for a Parasitic Bivalve with Doubly Uniparental Inheritance (Bivalvia: Unionida).</title>
        <authorList>
            <person name="Smith C.H."/>
        </authorList>
    </citation>
    <scope>NUCLEOTIDE SEQUENCE</scope>
    <source>
        <strain evidence="1">CHS0354</strain>
    </source>
</reference>
<gene>
    <name evidence="1" type="ORF">CHS0354_033785</name>
</gene>
<reference evidence="1" key="2">
    <citation type="journal article" date="2021" name="Genome Biol. Evol.">
        <title>Developing a high-quality reference genome for a parasitic bivalve with doubly uniparental inheritance (Bivalvia: Unionida).</title>
        <authorList>
            <person name="Smith C.H."/>
        </authorList>
    </citation>
    <scope>NUCLEOTIDE SEQUENCE</scope>
    <source>
        <strain evidence="1">CHS0354</strain>
        <tissue evidence="1">Mantle</tissue>
    </source>
</reference>
<dbReference type="Proteomes" id="UP001195483">
    <property type="component" value="Unassembled WGS sequence"/>
</dbReference>
<name>A0AAE0SQC9_9BIVA</name>
<dbReference type="AlphaFoldDB" id="A0AAE0SQC9"/>
<feature type="non-terminal residue" evidence="1">
    <location>
        <position position="101"/>
    </location>
</feature>
<evidence type="ECO:0000313" key="2">
    <source>
        <dbReference type="Proteomes" id="UP001195483"/>
    </source>
</evidence>
<proteinExistence type="predicted"/>
<reference evidence="1" key="3">
    <citation type="submission" date="2023-05" db="EMBL/GenBank/DDBJ databases">
        <authorList>
            <person name="Smith C.H."/>
        </authorList>
    </citation>
    <scope>NUCLEOTIDE SEQUENCE</scope>
    <source>
        <strain evidence="1">CHS0354</strain>
        <tissue evidence="1">Mantle</tissue>
    </source>
</reference>
<evidence type="ECO:0000313" key="1">
    <source>
        <dbReference type="EMBL" id="KAK3596195.1"/>
    </source>
</evidence>
<sequence>MELFSLQYGNDLREYSPVIFRDPTKPIDFVSLEDTIPITYVIIINSLSTGVHNPPEKYPPPNYELIAKSPTKKAIGCEISKISKLTTSTSQIEQASNNTRL</sequence>
<comment type="caution">
    <text evidence="1">The sequence shown here is derived from an EMBL/GenBank/DDBJ whole genome shotgun (WGS) entry which is preliminary data.</text>
</comment>
<protein>
    <submittedName>
        <fullName evidence="1">Uncharacterized protein</fullName>
    </submittedName>
</protein>
<accession>A0AAE0SQC9</accession>
<keyword evidence="2" id="KW-1185">Reference proteome</keyword>
<organism evidence="1 2">
    <name type="scientific">Potamilus streckersoni</name>
    <dbReference type="NCBI Taxonomy" id="2493646"/>
    <lineage>
        <taxon>Eukaryota</taxon>
        <taxon>Metazoa</taxon>
        <taxon>Spiralia</taxon>
        <taxon>Lophotrochozoa</taxon>
        <taxon>Mollusca</taxon>
        <taxon>Bivalvia</taxon>
        <taxon>Autobranchia</taxon>
        <taxon>Heteroconchia</taxon>
        <taxon>Palaeoheterodonta</taxon>
        <taxon>Unionida</taxon>
        <taxon>Unionoidea</taxon>
        <taxon>Unionidae</taxon>
        <taxon>Ambleminae</taxon>
        <taxon>Lampsilini</taxon>
        <taxon>Potamilus</taxon>
    </lineage>
</organism>